<accession>A0ABM7P426</accession>
<keyword evidence="3" id="KW-1185">Reference proteome</keyword>
<reference evidence="2" key="1">
    <citation type="journal article" date="2022" name="Arch. Microbiol.">
        <title>Pseudodesulfovibrio sediminis sp. nov., a mesophilic and neutrophilic sulfate-reducing bacterium isolated from sediment of a brackish lake.</title>
        <authorList>
            <person name="Takahashi A."/>
            <person name="Kojima H."/>
            <person name="Watanabe M."/>
            <person name="Fukui M."/>
        </authorList>
    </citation>
    <scope>NUCLEOTIDE SEQUENCE</scope>
    <source>
        <strain evidence="2">SF6</strain>
    </source>
</reference>
<evidence type="ECO:0000313" key="2">
    <source>
        <dbReference type="EMBL" id="BCS87629.1"/>
    </source>
</evidence>
<keyword evidence="1" id="KW-0812">Transmembrane</keyword>
<dbReference type="EMBL" id="AP024485">
    <property type="protein sequence ID" value="BCS87629.1"/>
    <property type="molecule type" value="Genomic_DNA"/>
</dbReference>
<feature type="transmembrane region" description="Helical" evidence="1">
    <location>
        <begin position="73"/>
        <end position="95"/>
    </location>
</feature>
<feature type="transmembrane region" description="Helical" evidence="1">
    <location>
        <begin position="20"/>
        <end position="38"/>
    </location>
</feature>
<sequence>MTQTESFWHILEGFRDTTMGIQILLVLGMLVVSLLVFTKPGKVADAFTKLFLAAAFLWNSVACFLIVCGKSPIAKFLGGPLYAVIGFLFLVDLFITRKTHFTVPHTLGMQLTTGFFILLAFLFPFLGYFTGHPMIALPAYPCPLAGFTLALLAASAPRVDRGIYILTLIWAFVNIPKSFGYMDCYEETTLVLTGFYALGMLKYHDAQQEKQIR</sequence>
<keyword evidence="1" id="KW-1133">Transmembrane helix</keyword>
<feature type="transmembrane region" description="Helical" evidence="1">
    <location>
        <begin position="50"/>
        <end position="67"/>
    </location>
</feature>
<name>A0ABM7P426_9BACT</name>
<evidence type="ECO:0000256" key="1">
    <source>
        <dbReference type="SAM" id="Phobius"/>
    </source>
</evidence>
<protein>
    <submittedName>
        <fullName evidence="2">Uncharacterized protein</fullName>
    </submittedName>
</protein>
<feature type="transmembrane region" description="Helical" evidence="1">
    <location>
        <begin position="107"/>
        <end position="129"/>
    </location>
</feature>
<dbReference type="Proteomes" id="UP001053296">
    <property type="component" value="Chromosome"/>
</dbReference>
<dbReference type="RefSeq" id="WP_229594072.1">
    <property type="nucleotide sequence ID" value="NZ_AP024485.1"/>
</dbReference>
<gene>
    <name evidence="2" type="ORF">PSDVSF_08710</name>
</gene>
<organism evidence="2 3">
    <name type="scientific">Pseudodesulfovibrio sediminis</name>
    <dbReference type="NCBI Taxonomy" id="2810563"/>
    <lineage>
        <taxon>Bacteria</taxon>
        <taxon>Pseudomonadati</taxon>
        <taxon>Thermodesulfobacteriota</taxon>
        <taxon>Desulfovibrionia</taxon>
        <taxon>Desulfovibrionales</taxon>
        <taxon>Desulfovibrionaceae</taxon>
    </lineage>
</organism>
<keyword evidence="1" id="KW-0472">Membrane</keyword>
<feature type="transmembrane region" description="Helical" evidence="1">
    <location>
        <begin position="135"/>
        <end position="156"/>
    </location>
</feature>
<dbReference type="InterPro" id="IPR045708">
    <property type="entry name" value="DUF6064"/>
</dbReference>
<dbReference type="Pfam" id="PF19540">
    <property type="entry name" value="DUF6064"/>
    <property type="match status" value="1"/>
</dbReference>
<evidence type="ECO:0000313" key="3">
    <source>
        <dbReference type="Proteomes" id="UP001053296"/>
    </source>
</evidence>
<proteinExistence type="predicted"/>